<evidence type="ECO:0000313" key="8">
    <source>
        <dbReference type="Proteomes" id="UP001312865"/>
    </source>
</evidence>
<comment type="caution">
    <text evidence="7">The sequence shown here is derived from an EMBL/GenBank/DDBJ whole genome shotgun (WGS) entry which is preliminary data.</text>
</comment>
<dbReference type="Pfam" id="PF01098">
    <property type="entry name" value="FTSW_RODA_SPOVE"/>
    <property type="match status" value="1"/>
</dbReference>
<gene>
    <name evidence="7" type="ORF">WAK64_00530</name>
</gene>
<organism evidence="7 8">
    <name type="scientific">Bacillus spongiae</name>
    <dbReference type="NCBI Taxonomy" id="2683610"/>
    <lineage>
        <taxon>Bacteria</taxon>
        <taxon>Bacillati</taxon>
        <taxon>Bacillota</taxon>
        <taxon>Bacilli</taxon>
        <taxon>Bacillales</taxon>
        <taxon>Bacillaceae</taxon>
        <taxon>Bacillus</taxon>
    </lineage>
</organism>
<dbReference type="RefSeq" id="WP_336584967.1">
    <property type="nucleotide sequence ID" value="NZ_JBBAXC010000001.1"/>
</dbReference>
<feature type="transmembrane region" description="Helical" evidence="6">
    <location>
        <begin position="390"/>
        <end position="412"/>
    </location>
</feature>
<sequence length="423" mass="48618">MEKEKYAYLAEVTEQIRSKEAKEFVSAELEHHLQNAKKAWLEKGVGEEEAEAKAVEQMGNPRMLGQQLNQLHRPKIDWWMMVLFISILGISILPMMISGGVMESGSYTKRKIFYNIIGFLTIISLMYMDYRKLRKYGRYFGGIGVVILLAISFFPTTLINGSPFLVIGSLTVSSYYALPFLFLFWSAYLNDKNVKIWKCLMIFISTLLLFFLQASEVGAFLYAVMVFGMVWFSDLNKRKLIGVTIAFFVTTTSCFFLFWFYSAGYHQRLQAFLNPERYQENEGYMYILVQGMMKNAGWFGSNATNVPQRSSHTDLVFVNFTYYYGWLFAAVLAAMLLLLFGRMLLIFNKIHDPFGRMLIVGGAVLFSEQVLYNFSMTIGVLPIISIWLPFISYGFIPTLLNSFIVGIILSIYRRKDIMAVSQS</sequence>
<evidence type="ECO:0000256" key="6">
    <source>
        <dbReference type="SAM" id="Phobius"/>
    </source>
</evidence>
<dbReference type="Proteomes" id="UP001312865">
    <property type="component" value="Unassembled WGS sequence"/>
</dbReference>
<protein>
    <submittedName>
        <fullName evidence="7">FtsW/RodA/SpoVE family cell cycle protein</fullName>
    </submittedName>
</protein>
<keyword evidence="5 6" id="KW-0472">Membrane</keyword>
<evidence type="ECO:0000256" key="3">
    <source>
        <dbReference type="ARBA" id="ARBA00022960"/>
    </source>
</evidence>
<feature type="transmembrane region" description="Helical" evidence="6">
    <location>
        <begin position="321"/>
        <end position="345"/>
    </location>
</feature>
<keyword evidence="3" id="KW-0133">Cell shape</keyword>
<dbReference type="PANTHER" id="PTHR30474">
    <property type="entry name" value="CELL CYCLE PROTEIN"/>
    <property type="match status" value="1"/>
</dbReference>
<evidence type="ECO:0000256" key="4">
    <source>
        <dbReference type="ARBA" id="ARBA00022989"/>
    </source>
</evidence>
<feature type="transmembrane region" description="Helical" evidence="6">
    <location>
        <begin position="357"/>
        <end position="384"/>
    </location>
</feature>
<feature type="transmembrane region" description="Helical" evidence="6">
    <location>
        <begin position="78"/>
        <end position="97"/>
    </location>
</feature>
<dbReference type="InterPro" id="IPR001182">
    <property type="entry name" value="FtsW/RodA"/>
</dbReference>
<feature type="transmembrane region" description="Helical" evidence="6">
    <location>
        <begin position="112"/>
        <end position="128"/>
    </location>
</feature>
<keyword evidence="8" id="KW-1185">Reference proteome</keyword>
<proteinExistence type="predicted"/>
<keyword evidence="2 6" id="KW-0812">Transmembrane</keyword>
<feature type="transmembrane region" description="Helical" evidence="6">
    <location>
        <begin position="164"/>
        <end position="188"/>
    </location>
</feature>
<reference evidence="7 8" key="1">
    <citation type="journal article" date="2018" name="J. Microbiol.">
        <title>Bacillus spongiae sp. nov., isolated from sponge of Jeju Island.</title>
        <authorList>
            <person name="Lee G.E."/>
            <person name="Im W.T."/>
            <person name="Park J.S."/>
        </authorList>
    </citation>
    <scope>NUCLEOTIDE SEQUENCE [LARGE SCALE GENOMIC DNA]</scope>
    <source>
        <strain evidence="7 8">135PIL107-10</strain>
    </source>
</reference>
<name>A0ABU8H8P2_9BACI</name>
<evidence type="ECO:0000256" key="5">
    <source>
        <dbReference type="ARBA" id="ARBA00023136"/>
    </source>
</evidence>
<dbReference type="NCBIfam" id="NF038403">
    <property type="entry name" value="perm_prefix_1"/>
    <property type="match status" value="1"/>
</dbReference>
<keyword evidence="4 6" id="KW-1133">Transmembrane helix</keyword>
<evidence type="ECO:0000256" key="1">
    <source>
        <dbReference type="ARBA" id="ARBA00004141"/>
    </source>
</evidence>
<evidence type="ECO:0000313" key="7">
    <source>
        <dbReference type="EMBL" id="MEI5905549.1"/>
    </source>
</evidence>
<dbReference type="EMBL" id="JBBAXC010000001">
    <property type="protein sequence ID" value="MEI5905549.1"/>
    <property type="molecule type" value="Genomic_DNA"/>
</dbReference>
<comment type="subcellular location">
    <subcellularLocation>
        <location evidence="1">Membrane</location>
        <topology evidence="1">Multi-pass membrane protein</topology>
    </subcellularLocation>
</comment>
<feature type="transmembrane region" description="Helical" evidence="6">
    <location>
        <begin position="140"/>
        <end position="158"/>
    </location>
</feature>
<evidence type="ECO:0000256" key="2">
    <source>
        <dbReference type="ARBA" id="ARBA00022692"/>
    </source>
</evidence>
<dbReference type="PANTHER" id="PTHR30474:SF1">
    <property type="entry name" value="PEPTIDOGLYCAN GLYCOSYLTRANSFERASE MRDB"/>
    <property type="match status" value="1"/>
</dbReference>
<feature type="transmembrane region" description="Helical" evidence="6">
    <location>
        <begin position="240"/>
        <end position="262"/>
    </location>
</feature>
<accession>A0ABU8H8P2</accession>
<feature type="transmembrane region" description="Helical" evidence="6">
    <location>
        <begin position="200"/>
        <end position="228"/>
    </location>
</feature>
<dbReference type="InterPro" id="IPR047928">
    <property type="entry name" value="Perm_prefix_1"/>
</dbReference>